<accession>A0A813DYS9</accession>
<evidence type="ECO:0000256" key="1">
    <source>
        <dbReference type="SAM" id="MobiDB-lite"/>
    </source>
</evidence>
<evidence type="ECO:0000313" key="3">
    <source>
        <dbReference type="Proteomes" id="UP000654075"/>
    </source>
</evidence>
<feature type="compositionally biased region" description="Polar residues" evidence="1">
    <location>
        <begin position="138"/>
        <end position="147"/>
    </location>
</feature>
<evidence type="ECO:0000313" key="2">
    <source>
        <dbReference type="EMBL" id="CAE8593856.1"/>
    </source>
</evidence>
<organism evidence="2 3">
    <name type="scientific">Polarella glacialis</name>
    <name type="common">Dinoflagellate</name>
    <dbReference type="NCBI Taxonomy" id="89957"/>
    <lineage>
        <taxon>Eukaryota</taxon>
        <taxon>Sar</taxon>
        <taxon>Alveolata</taxon>
        <taxon>Dinophyceae</taxon>
        <taxon>Suessiales</taxon>
        <taxon>Suessiaceae</taxon>
        <taxon>Polarella</taxon>
    </lineage>
</organism>
<comment type="caution">
    <text evidence="2">The sequence shown here is derived from an EMBL/GenBank/DDBJ whole genome shotgun (WGS) entry which is preliminary data.</text>
</comment>
<keyword evidence="3" id="KW-1185">Reference proteome</keyword>
<dbReference type="Proteomes" id="UP000654075">
    <property type="component" value="Unassembled WGS sequence"/>
</dbReference>
<dbReference type="AlphaFoldDB" id="A0A813DYS9"/>
<proteinExistence type="predicted"/>
<reference evidence="2" key="1">
    <citation type="submission" date="2021-02" db="EMBL/GenBank/DDBJ databases">
        <authorList>
            <person name="Dougan E. K."/>
            <person name="Rhodes N."/>
            <person name="Thang M."/>
            <person name="Chan C."/>
        </authorList>
    </citation>
    <scope>NUCLEOTIDE SEQUENCE</scope>
</reference>
<name>A0A813DYS9_POLGL</name>
<feature type="region of interest" description="Disordered" evidence="1">
    <location>
        <begin position="98"/>
        <end position="176"/>
    </location>
</feature>
<sequence length="176" mass="19756">MEGQSSQTHQQLVPSSKAGTALQRQVEHRVAKQGSQAGSLQFPWACMAPIYIQYAITPVFEHEMAQQRQQQQQQPQQPQQQQQQLLQLLKRCSCLQLPHGSPSKLQSLRKGTSDSCKKKGQQQQQRRGRTAVPLKQSMFCSTTSSHPGQLDNDAQIANRSPGRHYVQDSHNNCTSP</sequence>
<dbReference type="EMBL" id="CAJNNV010006629">
    <property type="protein sequence ID" value="CAE8593856.1"/>
    <property type="molecule type" value="Genomic_DNA"/>
</dbReference>
<protein>
    <submittedName>
        <fullName evidence="2">Uncharacterized protein</fullName>
    </submittedName>
</protein>
<feature type="compositionally biased region" description="Polar residues" evidence="1">
    <location>
        <begin position="1"/>
        <end position="18"/>
    </location>
</feature>
<feature type="region of interest" description="Disordered" evidence="1">
    <location>
        <begin position="1"/>
        <end position="29"/>
    </location>
</feature>
<gene>
    <name evidence="2" type="ORF">PGLA1383_LOCUS12438</name>
</gene>